<dbReference type="PANTHER" id="PTHR40082:SF1">
    <property type="entry name" value="BLR5956 PROTEIN"/>
    <property type="match status" value="1"/>
</dbReference>
<proteinExistence type="predicted"/>
<dbReference type="Proteomes" id="UP000263642">
    <property type="component" value="Unassembled WGS sequence"/>
</dbReference>
<organism evidence="2 3">
    <name type="scientific">Gimesia maris</name>
    <dbReference type="NCBI Taxonomy" id="122"/>
    <lineage>
        <taxon>Bacteria</taxon>
        <taxon>Pseudomonadati</taxon>
        <taxon>Planctomycetota</taxon>
        <taxon>Planctomycetia</taxon>
        <taxon>Planctomycetales</taxon>
        <taxon>Planctomycetaceae</taxon>
        <taxon>Gimesia</taxon>
    </lineage>
</organism>
<protein>
    <submittedName>
        <fullName evidence="2">Uroporphyrinogen III synthase</fullName>
    </submittedName>
</protein>
<feature type="domain" description="Tetrapyrrole biosynthesis uroporphyrinogen III synthase" evidence="1">
    <location>
        <begin position="18"/>
        <end position="261"/>
    </location>
</feature>
<dbReference type="InterPro" id="IPR036108">
    <property type="entry name" value="4pyrrol_syn_uPrphyn_synt_sf"/>
</dbReference>
<name>A0A3D3RGC1_9PLAN</name>
<evidence type="ECO:0000313" key="3">
    <source>
        <dbReference type="Proteomes" id="UP000263642"/>
    </source>
</evidence>
<dbReference type="SUPFAM" id="SSF69618">
    <property type="entry name" value="HemD-like"/>
    <property type="match status" value="1"/>
</dbReference>
<comment type="caution">
    <text evidence="2">The sequence shown here is derived from an EMBL/GenBank/DDBJ whole genome shotgun (WGS) entry which is preliminary data.</text>
</comment>
<dbReference type="AlphaFoldDB" id="A0A3D3RGC1"/>
<dbReference type="EMBL" id="DQAY01000189">
    <property type="protein sequence ID" value="HCO27077.1"/>
    <property type="molecule type" value="Genomic_DNA"/>
</dbReference>
<dbReference type="Pfam" id="PF02602">
    <property type="entry name" value="HEM4"/>
    <property type="match status" value="1"/>
</dbReference>
<gene>
    <name evidence="2" type="ORF">DIT97_30230</name>
</gene>
<dbReference type="InterPro" id="IPR039793">
    <property type="entry name" value="UROS/Hem4"/>
</dbReference>
<dbReference type="InterPro" id="IPR003754">
    <property type="entry name" value="4pyrrol_synth_uPrphyn_synth"/>
</dbReference>
<accession>A0A3D3RGC1</accession>
<dbReference type="CDD" id="cd06578">
    <property type="entry name" value="HemD"/>
    <property type="match status" value="1"/>
</dbReference>
<evidence type="ECO:0000259" key="1">
    <source>
        <dbReference type="Pfam" id="PF02602"/>
    </source>
</evidence>
<dbReference type="GO" id="GO:0004852">
    <property type="term" value="F:uroporphyrinogen-III synthase activity"/>
    <property type="evidence" value="ECO:0007669"/>
    <property type="project" value="InterPro"/>
</dbReference>
<sequence>MNPSALNVCSFESRKSDAMTSLIERNQGNPTLVHSMDEIPLEDNAQVKSFCEKLFRGEIDVIVFMTGVGATALLNAAELYFPREQVLAAFRKIIVVVRGPKPTVVLRNWEVPIHYSAPEPNTWHEIISVLDDKKFSVTGKHIAVQEYGKPVEEFYKALRNRGAQVLPIAVYRWALPDDTSGLRNAIHATIRGDYNVLMFTSAQQITHVLQIAEEEQVKEDWLLAASKTMIASVGPTCTEALQEVGLPVDFESSPPKMGPLVKDALQAAPEILSRKG</sequence>
<dbReference type="GO" id="GO:0006780">
    <property type="term" value="P:uroporphyrinogen III biosynthetic process"/>
    <property type="evidence" value="ECO:0007669"/>
    <property type="project" value="InterPro"/>
</dbReference>
<evidence type="ECO:0000313" key="2">
    <source>
        <dbReference type="EMBL" id="HCO27077.1"/>
    </source>
</evidence>
<dbReference type="PANTHER" id="PTHR40082">
    <property type="entry name" value="BLR5956 PROTEIN"/>
    <property type="match status" value="1"/>
</dbReference>
<dbReference type="Gene3D" id="3.40.50.10090">
    <property type="match status" value="2"/>
</dbReference>
<reference evidence="2 3" key="1">
    <citation type="journal article" date="2018" name="Nat. Biotechnol.">
        <title>A standardized bacterial taxonomy based on genome phylogeny substantially revises the tree of life.</title>
        <authorList>
            <person name="Parks D.H."/>
            <person name="Chuvochina M."/>
            <person name="Waite D.W."/>
            <person name="Rinke C."/>
            <person name="Skarshewski A."/>
            <person name="Chaumeil P.A."/>
            <person name="Hugenholtz P."/>
        </authorList>
    </citation>
    <scope>NUCLEOTIDE SEQUENCE [LARGE SCALE GENOMIC DNA]</scope>
    <source>
        <strain evidence="2">UBA9375</strain>
    </source>
</reference>